<evidence type="ECO:0000256" key="2">
    <source>
        <dbReference type="ARBA" id="ARBA00006464"/>
    </source>
</evidence>
<dbReference type="PANTHER" id="PTHR30576">
    <property type="entry name" value="COLANIC BIOSYNTHESIS UDP-GLUCOSE LIPID CARRIER TRANSFERASE"/>
    <property type="match status" value="1"/>
</dbReference>
<keyword evidence="5 7" id="KW-1133">Transmembrane helix</keyword>
<dbReference type="Pfam" id="PF02397">
    <property type="entry name" value="Bac_transf"/>
    <property type="match status" value="1"/>
</dbReference>
<feature type="domain" description="Bacterial sugar transferase" evidence="8">
    <location>
        <begin position="256"/>
        <end position="441"/>
    </location>
</feature>
<feature type="transmembrane region" description="Helical" evidence="7">
    <location>
        <begin position="258"/>
        <end position="283"/>
    </location>
</feature>
<comment type="subcellular location">
    <subcellularLocation>
        <location evidence="1">Membrane</location>
        <topology evidence="1">Multi-pass membrane protein</topology>
    </subcellularLocation>
</comment>
<reference evidence="10" key="1">
    <citation type="submission" date="2016-10" db="EMBL/GenBank/DDBJ databases">
        <authorList>
            <person name="Varghese N."/>
            <person name="Submissions S."/>
        </authorList>
    </citation>
    <scope>NUCLEOTIDE SEQUENCE [LARGE SCALE GENOMIC DNA]</scope>
    <source>
        <strain evidence="10">DSM 26542</strain>
    </source>
</reference>
<gene>
    <name evidence="9" type="ORF">SAMN04487893_10863</name>
</gene>
<dbReference type="InterPro" id="IPR003362">
    <property type="entry name" value="Bact_transf"/>
</dbReference>
<keyword evidence="10" id="KW-1185">Reference proteome</keyword>
<comment type="similarity">
    <text evidence="2">Belongs to the bacterial sugar transferase family.</text>
</comment>
<evidence type="ECO:0000259" key="8">
    <source>
        <dbReference type="Pfam" id="PF02397"/>
    </source>
</evidence>
<evidence type="ECO:0000256" key="1">
    <source>
        <dbReference type="ARBA" id="ARBA00004141"/>
    </source>
</evidence>
<dbReference type="EMBL" id="FORU01000008">
    <property type="protein sequence ID" value="SFJ46691.1"/>
    <property type="molecule type" value="Genomic_DNA"/>
</dbReference>
<evidence type="ECO:0000313" key="9">
    <source>
        <dbReference type="EMBL" id="SFJ46691.1"/>
    </source>
</evidence>
<dbReference type="RefSeq" id="WP_090679107.1">
    <property type="nucleotide sequence ID" value="NZ_FORU01000008.1"/>
</dbReference>
<sequence>MLPSKQGRFSKYLRPITIVADLLVINTVASLVFPNFSGKIVFLIFATITWLFVAWASEFYDVYRHTGIYKILEKIFKQFVSIFVLVIAYNGFFPRFAEKEDFILFGIMILSSITFLKLSIYFSLIYFREKHGGNFRNVILIGDSSEIRSLEQLFQEKTKFGYRCLKVFDSLDNVDEIEAFITEKNIDEIYLSYSYIDKKNVNQLLTFSDNNLVLLKYVPTRKELLNINSKADYYDVIPIIPRRKIPLDKTYNKFLKRIFDIVFSIVVIVCIMSWLVPLLAILIKLESKGPVLFKQKRTGLNDTEFTCYKFRSMRINEDSHLKQATRSDDRITKIGKFIRRTSLDEFPQFINVFLGNMSIVGPRPHMIKHTELYSKKVNRFMLRHLVKPGITGMAQTHGYRGEIESDRDLINRFKYDLFYLENWSIALDLKIIYLTIYNVFKGDEKAY</sequence>
<keyword evidence="3 9" id="KW-0808">Transferase</keyword>
<dbReference type="OrthoDB" id="9808602at2"/>
<dbReference type="PANTHER" id="PTHR30576:SF0">
    <property type="entry name" value="UNDECAPRENYL-PHOSPHATE N-ACETYLGALACTOSAMINYL 1-PHOSPHATE TRANSFERASE-RELATED"/>
    <property type="match status" value="1"/>
</dbReference>
<organism evidence="9 10">
    <name type="scientific">Myroides guanonis</name>
    <dbReference type="NCBI Taxonomy" id="1150112"/>
    <lineage>
        <taxon>Bacteria</taxon>
        <taxon>Pseudomonadati</taxon>
        <taxon>Bacteroidota</taxon>
        <taxon>Flavobacteriia</taxon>
        <taxon>Flavobacteriales</taxon>
        <taxon>Flavobacteriaceae</taxon>
        <taxon>Myroides</taxon>
    </lineage>
</organism>
<dbReference type="AlphaFoldDB" id="A0A1I3RN14"/>
<feature type="transmembrane region" description="Helical" evidence="7">
    <location>
        <begin position="40"/>
        <end position="63"/>
    </location>
</feature>
<evidence type="ECO:0000256" key="4">
    <source>
        <dbReference type="ARBA" id="ARBA00022692"/>
    </source>
</evidence>
<evidence type="ECO:0000256" key="5">
    <source>
        <dbReference type="ARBA" id="ARBA00022989"/>
    </source>
</evidence>
<evidence type="ECO:0000256" key="7">
    <source>
        <dbReference type="SAM" id="Phobius"/>
    </source>
</evidence>
<name>A0A1I3RN14_9FLAO</name>
<protein>
    <submittedName>
        <fullName evidence="9">Putative colanic acid biosysnthesis UDP-glucose lipid carrier transferase</fullName>
    </submittedName>
</protein>
<keyword evidence="6 7" id="KW-0472">Membrane</keyword>
<evidence type="ECO:0000256" key="6">
    <source>
        <dbReference type="ARBA" id="ARBA00023136"/>
    </source>
</evidence>
<accession>A0A1I3RN14</accession>
<keyword evidence="4 7" id="KW-0812">Transmembrane</keyword>
<proteinExistence type="inferred from homology"/>
<evidence type="ECO:0000313" key="10">
    <source>
        <dbReference type="Proteomes" id="UP000243887"/>
    </source>
</evidence>
<feature type="transmembrane region" description="Helical" evidence="7">
    <location>
        <begin position="75"/>
        <end position="96"/>
    </location>
</feature>
<feature type="transmembrane region" description="Helical" evidence="7">
    <location>
        <begin position="102"/>
        <end position="127"/>
    </location>
</feature>
<dbReference type="NCBIfam" id="TIGR03025">
    <property type="entry name" value="EPS_sugtrans"/>
    <property type="match status" value="1"/>
</dbReference>
<dbReference type="STRING" id="1150112.SAMN04487893_10863"/>
<dbReference type="InterPro" id="IPR017475">
    <property type="entry name" value="EPS_sugar_tfrase"/>
</dbReference>
<dbReference type="GO" id="GO:0016020">
    <property type="term" value="C:membrane"/>
    <property type="evidence" value="ECO:0007669"/>
    <property type="project" value="UniProtKB-SubCell"/>
</dbReference>
<evidence type="ECO:0000256" key="3">
    <source>
        <dbReference type="ARBA" id="ARBA00022679"/>
    </source>
</evidence>
<feature type="transmembrane region" description="Helical" evidence="7">
    <location>
        <begin position="12"/>
        <end position="34"/>
    </location>
</feature>
<dbReference type="Proteomes" id="UP000243887">
    <property type="component" value="Unassembled WGS sequence"/>
</dbReference>
<dbReference type="GO" id="GO:0016780">
    <property type="term" value="F:phosphotransferase activity, for other substituted phosphate groups"/>
    <property type="evidence" value="ECO:0007669"/>
    <property type="project" value="TreeGrafter"/>
</dbReference>